<accession>A0A0F8YXG1</accession>
<sequence>MAALGQFGPLGLVTKSYGVFTRDLSLTLTGAQINAEGGNVEASIPTGLLAQFGPLCLSTKPRSFSSKDIASDVNVEIVGAEIRGQFGHPDSANATIFIDVGSILAEAGLSTRPDVIAWSEAVQIDLIRNVDAETVLSNYEMCDRSNWRVYPGTLKGEYTGFLVRPDLHELRHPQEQERSLGGDKAPGSPRPEQEDTFITDEITIDDF</sequence>
<dbReference type="EMBL" id="LAZR01066891">
    <property type="protein sequence ID" value="KKK52696.1"/>
    <property type="molecule type" value="Genomic_DNA"/>
</dbReference>
<feature type="compositionally biased region" description="Basic and acidic residues" evidence="1">
    <location>
        <begin position="172"/>
        <end position="181"/>
    </location>
</feature>
<evidence type="ECO:0000256" key="1">
    <source>
        <dbReference type="SAM" id="MobiDB-lite"/>
    </source>
</evidence>
<proteinExistence type="predicted"/>
<organism evidence="2">
    <name type="scientific">marine sediment metagenome</name>
    <dbReference type="NCBI Taxonomy" id="412755"/>
    <lineage>
        <taxon>unclassified sequences</taxon>
        <taxon>metagenomes</taxon>
        <taxon>ecological metagenomes</taxon>
    </lineage>
</organism>
<name>A0A0F8YXG1_9ZZZZ</name>
<feature type="compositionally biased region" description="Acidic residues" evidence="1">
    <location>
        <begin position="194"/>
        <end position="207"/>
    </location>
</feature>
<gene>
    <name evidence="2" type="ORF">LCGC14_3102310</name>
</gene>
<feature type="region of interest" description="Disordered" evidence="1">
    <location>
        <begin position="172"/>
        <end position="207"/>
    </location>
</feature>
<dbReference type="AlphaFoldDB" id="A0A0F8YXG1"/>
<evidence type="ECO:0000313" key="2">
    <source>
        <dbReference type="EMBL" id="KKK52696.1"/>
    </source>
</evidence>
<comment type="caution">
    <text evidence="2">The sequence shown here is derived from an EMBL/GenBank/DDBJ whole genome shotgun (WGS) entry which is preliminary data.</text>
</comment>
<reference evidence="2" key="1">
    <citation type="journal article" date="2015" name="Nature">
        <title>Complex archaea that bridge the gap between prokaryotes and eukaryotes.</title>
        <authorList>
            <person name="Spang A."/>
            <person name="Saw J.H."/>
            <person name="Jorgensen S.L."/>
            <person name="Zaremba-Niedzwiedzka K."/>
            <person name="Martijn J."/>
            <person name="Lind A.E."/>
            <person name="van Eijk R."/>
            <person name="Schleper C."/>
            <person name="Guy L."/>
            <person name="Ettema T.J."/>
        </authorList>
    </citation>
    <scope>NUCLEOTIDE SEQUENCE</scope>
</reference>
<protein>
    <submittedName>
        <fullName evidence="2">Uncharacterized protein</fullName>
    </submittedName>
</protein>